<dbReference type="Proteomes" id="UP000000267">
    <property type="component" value="Unassembled WGS sequence"/>
</dbReference>
<dbReference type="PROSITE" id="PS50294">
    <property type="entry name" value="WD_REPEATS_REGION"/>
    <property type="match status" value="4"/>
</dbReference>
<dbReference type="STRING" id="436907.A7TQW3"/>
<evidence type="ECO:0000259" key="4">
    <source>
        <dbReference type="PROSITE" id="PS50181"/>
    </source>
</evidence>
<evidence type="ECO:0000256" key="1">
    <source>
        <dbReference type="ARBA" id="ARBA00022574"/>
    </source>
</evidence>
<proteinExistence type="predicted"/>
<evidence type="ECO:0000313" key="5">
    <source>
        <dbReference type="EMBL" id="EDO15336.1"/>
    </source>
</evidence>
<name>A7TQW3_VANPO</name>
<keyword evidence="2" id="KW-0677">Repeat</keyword>
<dbReference type="InterPro" id="IPR020472">
    <property type="entry name" value="WD40_PAC1"/>
</dbReference>
<dbReference type="HOGENOM" id="CLU_000288_103_3_1"/>
<dbReference type="Pfam" id="PF16856">
    <property type="entry name" value="CDC4_D"/>
    <property type="match status" value="1"/>
</dbReference>
<gene>
    <name evidence="5" type="ORF">Kpol_1011p6</name>
</gene>
<dbReference type="RefSeq" id="XP_001643194.1">
    <property type="nucleotide sequence ID" value="XM_001643144.1"/>
</dbReference>
<dbReference type="GO" id="GO:0061630">
    <property type="term" value="F:ubiquitin protein ligase activity"/>
    <property type="evidence" value="ECO:0007669"/>
    <property type="project" value="EnsemblFungi"/>
</dbReference>
<feature type="repeat" description="WD" evidence="3">
    <location>
        <begin position="424"/>
        <end position="464"/>
    </location>
</feature>
<dbReference type="GO" id="GO:0010992">
    <property type="term" value="P:ubiquitin recycling"/>
    <property type="evidence" value="ECO:0007669"/>
    <property type="project" value="TreeGrafter"/>
</dbReference>
<dbReference type="InterPro" id="IPR015943">
    <property type="entry name" value="WD40/YVTN_repeat-like_dom_sf"/>
</dbReference>
<dbReference type="Pfam" id="PF12937">
    <property type="entry name" value="F-box-like"/>
    <property type="match status" value="1"/>
</dbReference>
<feature type="repeat" description="WD" evidence="3">
    <location>
        <begin position="632"/>
        <end position="662"/>
    </location>
</feature>
<feature type="repeat" description="WD" evidence="3">
    <location>
        <begin position="465"/>
        <end position="500"/>
    </location>
</feature>
<accession>A7TQW3</accession>
<dbReference type="SMART" id="SM00256">
    <property type="entry name" value="FBOX"/>
    <property type="match status" value="1"/>
</dbReference>
<dbReference type="PRINTS" id="PR00320">
    <property type="entry name" value="GPROTEINBRPT"/>
</dbReference>
<dbReference type="PROSITE" id="PS50181">
    <property type="entry name" value="FBOX"/>
    <property type="match status" value="1"/>
</dbReference>
<dbReference type="EMBL" id="DS480465">
    <property type="protein sequence ID" value="EDO15336.1"/>
    <property type="molecule type" value="Genomic_DNA"/>
</dbReference>
<dbReference type="GO" id="GO:0031146">
    <property type="term" value="P:SCF-dependent proteasomal ubiquitin-dependent protein catabolic process"/>
    <property type="evidence" value="ECO:0007669"/>
    <property type="project" value="EnsemblFungi"/>
</dbReference>
<feature type="repeat" description="WD" evidence="3">
    <location>
        <begin position="570"/>
        <end position="611"/>
    </location>
</feature>
<feature type="domain" description="F-box" evidence="4">
    <location>
        <begin position="277"/>
        <end position="324"/>
    </location>
</feature>
<dbReference type="GO" id="GO:0043224">
    <property type="term" value="C:nuclear SCF ubiquitin ligase complex"/>
    <property type="evidence" value="ECO:0007669"/>
    <property type="project" value="EnsemblFungi"/>
</dbReference>
<dbReference type="PANTHER" id="PTHR19849:SF1">
    <property type="entry name" value="F-BOX_WD REPEAT-CONTAINING PROTEIN 7"/>
    <property type="match status" value="1"/>
</dbReference>
<evidence type="ECO:0000313" key="6">
    <source>
        <dbReference type="Proteomes" id="UP000000267"/>
    </source>
</evidence>
<dbReference type="PhylomeDB" id="A7TQW3"/>
<dbReference type="GO" id="GO:0016567">
    <property type="term" value="P:protein ubiquitination"/>
    <property type="evidence" value="ECO:0007669"/>
    <property type="project" value="EnsemblFungi"/>
</dbReference>
<sequence length="762" mass="86051">MMETSVPPEEFPLKGIPIPFRYQVSSSSCNEYHHNNRDSKKRHRCDSHNGIIETSNAEERCQNNDERDQVVHKRSKIDTTNEKSFHHRNHLYRNVILASNALATPSSTDYIEANSSTVLRCLDDNSTIEDENVDDLINTKDSNNNNTTKDLVNTNNVTNVNTSPISGNTIIAAATASEILTDEALLPSPVASPNVTTPVEETASLQGHMSTFNPDDQYAIPDNVSLISRLYTDELFREMQNNLSGPCFKNVLFQLLAKMNRRDLSDLGTLIKDNLKRDFITSLPTEVALKILANLKFPDLVTCSQVCKVWNNLANNTPTLWKQLLISENFVSPESFKKYSLKLLLRYPKIRNIEEGYRLDFIQNCKYLKNWYNPNFVPKITTLRGHITSVITCLQFEDDYVITGADDKMIRVIDAKKKKFLLELSGHDGGVWALKYDEDGILVSGSTDRTVRVWDIKRGCCTHVFKGHTSTVRCLDIVEYKNVKYIVTGSRDNTLHVWKLPRESSSTGEDPSYPLYFNSPEENPYFVGILRGHMASVRTVSGHGNIVISGSYDNNLMVWDIAQMKCLYILTGHTDRIYCTIYDHKRRRCISASMDSSIRIWNLENISKNGTCTKVINSMTSCINIIGSMYTLQGHTALVGLLKLSNKFLVSAAADGSLRGWDSNEYTRKFAYHHGNLSAITTFDMNDNILVSGSEGQFNIYNLRSGKLIHSNILRNADQIWSVHFKENILVAAIEKDGQSFVELLDFDSTSHAITRDSIPVA</sequence>
<dbReference type="SUPFAM" id="SSF81383">
    <property type="entry name" value="F-box domain"/>
    <property type="match status" value="1"/>
</dbReference>
<feature type="repeat" description="WD" evidence="3">
    <location>
        <begin position="530"/>
        <end position="569"/>
    </location>
</feature>
<dbReference type="GO" id="GO:0000086">
    <property type="term" value="P:G2/M transition of mitotic cell cycle"/>
    <property type="evidence" value="ECO:0007669"/>
    <property type="project" value="EnsemblFungi"/>
</dbReference>
<evidence type="ECO:0000256" key="3">
    <source>
        <dbReference type="PROSITE-ProRule" id="PRU00221"/>
    </source>
</evidence>
<dbReference type="GO" id="GO:0051321">
    <property type="term" value="P:meiotic cell cycle"/>
    <property type="evidence" value="ECO:0007669"/>
    <property type="project" value="EnsemblFungi"/>
</dbReference>
<dbReference type="AlphaFoldDB" id="A7TQW3"/>
<dbReference type="Gene3D" id="2.130.10.10">
    <property type="entry name" value="YVTN repeat-like/Quinoprotein amine dehydrogenase"/>
    <property type="match status" value="1"/>
</dbReference>
<dbReference type="GO" id="GO:0016363">
    <property type="term" value="C:nuclear matrix"/>
    <property type="evidence" value="ECO:0007669"/>
    <property type="project" value="EnsemblFungi"/>
</dbReference>
<dbReference type="OMA" id="WDIAKMK"/>
<dbReference type="PROSITE" id="PS00678">
    <property type="entry name" value="WD_REPEATS_1"/>
    <property type="match status" value="3"/>
</dbReference>
<dbReference type="InParanoid" id="A7TQW3"/>
<dbReference type="InterPro" id="IPR001680">
    <property type="entry name" value="WD40_rpt"/>
</dbReference>
<dbReference type="FunCoup" id="A7TQW3">
    <property type="interactions" value="242"/>
</dbReference>
<dbReference type="InterPro" id="IPR036322">
    <property type="entry name" value="WD40_repeat_dom_sf"/>
</dbReference>
<keyword evidence="6" id="KW-1185">Reference proteome</keyword>
<dbReference type="InterPro" id="IPR001810">
    <property type="entry name" value="F-box_dom"/>
</dbReference>
<organism evidence="6">
    <name type="scientific">Vanderwaltozyma polyspora (strain ATCC 22028 / DSM 70294 / BCRC 21397 / CBS 2163 / NBRC 10782 / NRRL Y-8283 / UCD 57-17)</name>
    <name type="common">Kluyveromyces polysporus</name>
    <dbReference type="NCBI Taxonomy" id="436907"/>
    <lineage>
        <taxon>Eukaryota</taxon>
        <taxon>Fungi</taxon>
        <taxon>Dikarya</taxon>
        <taxon>Ascomycota</taxon>
        <taxon>Saccharomycotina</taxon>
        <taxon>Saccharomycetes</taxon>
        <taxon>Saccharomycetales</taxon>
        <taxon>Saccharomycetaceae</taxon>
        <taxon>Vanderwaltozyma</taxon>
    </lineage>
</organism>
<dbReference type="InterPro" id="IPR031740">
    <property type="entry name" value="Cdc4_D"/>
</dbReference>
<dbReference type="InterPro" id="IPR036047">
    <property type="entry name" value="F-box-like_dom_sf"/>
</dbReference>
<dbReference type="GO" id="GO:0043130">
    <property type="term" value="F:ubiquitin binding"/>
    <property type="evidence" value="ECO:0007669"/>
    <property type="project" value="EnsemblFungi"/>
</dbReference>
<dbReference type="CDD" id="cd00200">
    <property type="entry name" value="WD40"/>
    <property type="match status" value="1"/>
</dbReference>
<reference evidence="5 6" key="1">
    <citation type="journal article" date="2007" name="Proc. Natl. Acad. Sci. U.S.A.">
        <title>Independent sorting-out of thousands of duplicated gene pairs in two yeast species descended from a whole-genome duplication.</title>
        <authorList>
            <person name="Scannell D.R."/>
            <person name="Frank A.C."/>
            <person name="Conant G.C."/>
            <person name="Byrne K.P."/>
            <person name="Woolfit M."/>
            <person name="Wolfe K.H."/>
        </authorList>
    </citation>
    <scope>NUCLEOTIDE SEQUENCE [LARGE SCALE GENOMIC DNA]</scope>
    <source>
        <strain evidence="6">ATCC 22028 / DSM 70294 / BCRC 21397 / CBS 2163 / NBRC 10782 / NRRL Y-8283 / UCD 57-17</strain>
    </source>
</reference>
<dbReference type="eggNOG" id="KOG0274">
    <property type="taxonomic scope" value="Eukaryota"/>
</dbReference>
<dbReference type="GeneID" id="5543428"/>
<dbReference type="InterPro" id="IPR019775">
    <property type="entry name" value="WD40_repeat_CS"/>
</dbReference>
<dbReference type="PANTHER" id="PTHR19849">
    <property type="entry name" value="PHOSPHOLIPASE A-2-ACTIVATING PROTEIN"/>
    <property type="match status" value="1"/>
</dbReference>
<dbReference type="Gene3D" id="1.20.1280.50">
    <property type="match status" value="1"/>
</dbReference>
<dbReference type="PROSITE" id="PS50082">
    <property type="entry name" value="WD_REPEATS_2"/>
    <property type="match status" value="5"/>
</dbReference>
<dbReference type="Pfam" id="PF00400">
    <property type="entry name" value="WD40"/>
    <property type="match status" value="5"/>
</dbReference>
<dbReference type="KEGG" id="vpo:Kpol_1011p6"/>
<dbReference type="GO" id="GO:0000082">
    <property type="term" value="P:G1/S transition of mitotic cell cycle"/>
    <property type="evidence" value="ECO:0007669"/>
    <property type="project" value="EnsemblFungi"/>
</dbReference>
<dbReference type="OrthoDB" id="190105at2759"/>
<keyword evidence="1 3" id="KW-0853">WD repeat</keyword>
<dbReference type="GO" id="GO:0050815">
    <property type="term" value="F:phosphoserine residue binding"/>
    <property type="evidence" value="ECO:0007669"/>
    <property type="project" value="EnsemblFungi"/>
</dbReference>
<protein>
    <recommendedName>
        <fullName evidence="4">F-box domain-containing protein</fullName>
    </recommendedName>
</protein>
<dbReference type="SMART" id="SM00320">
    <property type="entry name" value="WD40"/>
    <property type="match status" value="7"/>
</dbReference>
<dbReference type="SUPFAM" id="SSF50978">
    <property type="entry name" value="WD40 repeat-like"/>
    <property type="match status" value="1"/>
</dbReference>
<evidence type="ECO:0000256" key="2">
    <source>
        <dbReference type="ARBA" id="ARBA00022737"/>
    </source>
</evidence>
<dbReference type="GO" id="GO:0005737">
    <property type="term" value="C:cytoplasm"/>
    <property type="evidence" value="ECO:0007669"/>
    <property type="project" value="TreeGrafter"/>
</dbReference>